<organism evidence="2 3">
    <name type="scientific">Mycena maculata</name>
    <dbReference type="NCBI Taxonomy" id="230809"/>
    <lineage>
        <taxon>Eukaryota</taxon>
        <taxon>Fungi</taxon>
        <taxon>Dikarya</taxon>
        <taxon>Basidiomycota</taxon>
        <taxon>Agaricomycotina</taxon>
        <taxon>Agaricomycetes</taxon>
        <taxon>Agaricomycetidae</taxon>
        <taxon>Agaricales</taxon>
        <taxon>Marasmiineae</taxon>
        <taxon>Mycenaceae</taxon>
        <taxon>Mycena</taxon>
    </lineage>
</organism>
<comment type="caution">
    <text evidence="2">The sequence shown here is derived from an EMBL/GenBank/DDBJ whole genome shotgun (WGS) entry which is preliminary data.</text>
</comment>
<feature type="compositionally biased region" description="Pro residues" evidence="1">
    <location>
        <begin position="272"/>
        <end position="281"/>
    </location>
</feature>
<reference evidence="2" key="1">
    <citation type="submission" date="2023-03" db="EMBL/GenBank/DDBJ databases">
        <title>Massive genome expansion in bonnet fungi (Mycena s.s.) driven by repeated elements and novel gene families across ecological guilds.</title>
        <authorList>
            <consortium name="Lawrence Berkeley National Laboratory"/>
            <person name="Harder C.B."/>
            <person name="Miyauchi S."/>
            <person name="Viragh M."/>
            <person name="Kuo A."/>
            <person name="Thoen E."/>
            <person name="Andreopoulos B."/>
            <person name="Lu D."/>
            <person name="Skrede I."/>
            <person name="Drula E."/>
            <person name="Henrissat B."/>
            <person name="Morin E."/>
            <person name="Kohler A."/>
            <person name="Barry K."/>
            <person name="LaButti K."/>
            <person name="Morin E."/>
            <person name="Salamov A."/>
            <person name="Lipzen A."/>
            <person name="Mereny Z."/>
            <person name="Hegedus B."/>
            <person name="Baldrian P."/>
            <person name="Stursova M."/>
            <person name="Weitz H."/>
            <person name="Taylor A."/>
            <person name="Grigoriev I.V."/>
            <person name="Nagy L.G."/>
            <person name="Martin F."/>
            <person name="Kauserud H."/>
        </authorList>
    </citation>
    <scope>NUCLEOTIDE SEQUENCE</scope>
    <source>
        <strain evidence="2">CBHHK188m</strain>
    </source>
</reference>
<evidence type="ECO:0000256" key="1">
    <source>
        <dbReference type="SAM" id="MobiDB-lite"/>
    </source>
</evidence>
<dbReference type="EMBL" id="JARJLG010000019">
    <property type="protein sequence ID" value="KAJ7772750.1"/>
    <property type="molecule type" value="Genomic_DNA"/>
</dbReference>
<feature type="compositionally biased region" description="Low complexity" evidence="1">
    <location>
        <begin position="173"/>
        <end position="196"/>
    </location>
</feature>
<sequence length="402" mass="43667">MGRGGEAADWTSDPKDSENLIRFFHRECQRLGDGGNPDKQLLNDAAAHLLSLGAPKHGGPKTPDTIRSRWATLRKLHDYIEQALQKNYPGALGWTYTHELGFNVTPESMDAWRTFLKAGNSHFKPFTNKGWDLWEVMHETLPTRAKGKYVFNAASGRSSRSQAHEDLAQSLTQSNNDSQSSETSSQSSAPSQPISNWSQSDYGSSQSQPISNWSQSDYGGSQSPGDLDGRTDMSGLDQLASAALQVSQRTPSTTQPTAPPLAPVVPTATPSAPAPPAPPATPANVLKRAASDETDGPWSNKRTKTTGPEAIMFLSRGVMDIGSALRECFGNKSSGLSPTKKLSQARKLAEEDEKNKYITSDVRLRLSLLFGRDISAADAYIAEGDGFNRTDLARILLPDLFF</sequence>
<proteinExistence type="predicted"/>
<protein>
    <recommendedName>
        <fullName evidence="4">Myb/SANT-like domain-containing protein</fullName>
    </recommendedName>
</protein>
<dbReference type="Proteomes" id="UP001215280">
    <property type="component" value="Unassembled WGS sequence"/>
</dbReference>
<gene>
    <name evidence="2" type="ORF">DFH07DRAFT_953205</name>
</gene>
<evidence type="ECO:0000313" key="3">
    <source>
        <dbReference type="Proteomes" id="UP001215280"/>
    </source>
</evidence>
<accession>A0AAD7NS16</accession>
<dbReference type="AlphaFoldDB" id="A0AAD7NS16"/>
<evidence type="ECO:0008006" key="4">
    <source>
        <dbReference type="Google" id="ProtNLM"/>
    </source>
</evidence>
<feature type="region of interest" description="Disordered" evidence="1">
    <location>
        <begin position="156"/>
        <end position="283"/>
    </location>
</feature>
<keyword evidence="3" id="KW-1185">Reference proteome</keyword>
<feature type="region of interest" description="Disordered" evidence="1">
    <location>
        <begin position="288"/>
        <end position="307"/>
    </location>
</feature>
<evidence type="ECO:0000313" key="2">
    <source>
        <dbReference type="EMBL" id="KAJ7772750.1"/>
    </source>
</evidence>
<name>A0AAD7NS16_9AGAR</name>
<feature type="compositionally biased region" description="Polar residues" evidence="1">
    <location>
        <begin position="197"/>
        <end position="224"/>
    </location>
</feature>